<reference evidence="1" key="1">
    <citation type="journal article" date="2014" name="Nat. Commun.">
        <title>Multiple recent horizontal transfers of a large genomic region in cheese making fungi.</title>
        <authorList>
            <person name="Cheeseman K."/>
            <person name="Ropars J."/>
            <person name="Renault P."/>
            <person name="Dupont J."/>
            <person name="Gouzy J."/>
            <person name="Branca A."/>
            <person name="Abraham A.L."/>
            <person name="Ceppi M."/>
            <person name="Conseiller E."/>
            <person name="Debuchy R."/>
            <person name="Malagnac F."/>
            <person name="Goarin A."/>
            <person name="Silar P."/>
            <person name="Lacoste S."/>
            <person name="Sallet E."/>
            <person name="Bensimon A."/>
            <person name="Giraud T."/>
            <person name="Brygoo Y."/>
        </authorList>
    </citation>
    <scope>NUCLEOTIDE SEQUENCE [LARGE SCALE GENOMIC DNA]</scope>
    <source>
        <strain evidence="1">FM164</strain>
    </source>
</reference>
<dbReference type="EMBL" id="HG792015">
    <property type="protein sequence ID" value="CDM28790.1"/>
    <property type="molecule type" value="Genomic_DNA"/>
</dbReference>
<accession>W6PXX1</accession>
<evidence type="ECO:0000313" key="1">
    <source>
        <dbReference type="EMBL" id="CDM28790.1"/>
    </source>
</evidence>
<dbReference type="OrthoDB" id="4358152at2759"/>
<name>W6PXX1_PENRF</name>
<dbReference type="AlphaFoldDB" id="W6PXX1"/>
<keyword evidence="2" id="KW-1185">Reference proteome</keyword>
<dbReference type="Proteomes" id="UP000030686">
    <property type="component" value="Unassembled WGS sequence"/>
</dbReference>
<sequence length="103" mass="11157">MLCVESAEIAGTLVALSVPAVKPVLGNLFSHMAEYTLNLDYRASIGIIHLAAGIQRLACACLPLMQQNFASTLSEIPVGSLSGAERAEKGRNPFSWIEEYRTY</sequence>
<dbReference type="STRING" id="1365484.W6PXX1"/>
<protein>
    <submittedName>
        <fullName evidence="1">Genomic scaffold, ProqFM164S01</fullName>
    </submittedName>
</protein>
<gene>
    <name evidence="1" type="ORF">PROQFM164_S01g002601</name>
</gene>
<evidence type="ECO:0000313" key="2">
    <source>
        <dbReference type="Proteomes" id="UP000030686"/>
    </source>
</evidence>
<proteinExistence type="predicted"/>
<organism evidence="1 2">
    <name type="scientific">Penicillium roqueforti (strain FM164)</name>
    <dbReference type="NCBI Taxonomy" id="1365484"/>
    <lineage>
        <taxon>Eukaryota</taxon>
        <taxon>Fungi</taxon>
        <taxon>Dikarya</taxon>
        <taxon>Ascomycota</taxon>
        <taxon>Pezizomycotina</taxon>
        <taxon>Eurotiomycetes</taxon>
        <taxon>Eurotiomycetidae</taxon>
        <taxon>Eurotiales</taxon>
        <taxon>Aspergillaceae</taxon>
        <taxon>Penicillium</taxon>
    </lineage>
</organism>